<dbReference type="GO" id="GO:0043590">
    <property type="term" value="C:bacterial nucleoid"/>
    <property type="evidence" value="ECO:0007669"/>
    <property type="project" value="TreeGrafter"/>
</dbReference>
<comment type="caution">
    <text evidence="12">The sequence shown here is derived from an EMBL/GenBank/DDBJ whole genome shotgun (WGS) entry which is preliminary data.</text>
</comment>
<dbReference type="NCBIfam" id="TIGR00634">
    <property type="entry name" value="recN"/>
    <property type="match status" value="1"/>
</dbReference>
<dbReference type="STRING" id="1469948.GCA_000732725_01466"/>
<dbReference type="InterPro" id="IPR027417">
    <property type="entry name" value="P-loop_NTPase"/>
</dbReference>
<dbReference type="PIRSF" id="PIRSF003128">
    <property type="entry name" value="RecN"/>
    <property type="match status" value="1"/>
</dbReference>
<evidence type="ECO:0000313" key="13">
    <source>
        <dbReference type="Proteomes" id="UP000295718"/>
    </source>
</evidence>
<keyword evidence="4" id="KW-0547">Nucleotide-binding</keyword>
<dbReference type="GO" id="GO:0006281">
    <property type="term" value="P:DNA repair"/>
    <property type="evidence" value="ECO:0007669"/>
    <property type="project" value="UniProtKB-KW"/>
</dbReference>
<dbReference type="Gene3D" id="3.40.50.300">
    <property type="entry name" value="P-loop containing nucleotide triphosphate hydrolases"/>
    <property type="match status" value="2"/>
</dbReference>
<keyword evidence="13" id="KW-1185">Reference proteome</keyword>
<dbReference type="InterPro" id="IPR003395">
    <property type="entry name" value="RecF/RecN/SMC_N"/>
</dbReference>
<evidence type="ECO:0000256" key="10">
    <source>
        <dbReference type="SAM" id="Coils"/>
    </source>
</evidence>
<feature type="coiled-coil region" evidence="10">
    <location>
        <begin position="337"/>
        <end position="371"/>
    </location>
</feature>
<comment type="function">
    <text evidence="1 9">May be involved in recombinational repair of damaged DNA.</text>
</comment>
<keyword evidence="5 9" id="KW-0227">DNA damage</keyword>
<dbReference type="SUPFAM" id="SSF52540">
    <property type="entry name" value="P-loop containing nucleoside triphosphate hydrolases"/>
    <property type="match status" value="1"/>
</dbReference>
<dbReference type="GO" id="GO:0005524">
    <property type="term" value="F:ATP binding"/>
    <property type="evidence" value="ECO:0007669"/>
    <property type="project" value="UniProtKB-KW"/>
</dbReference>
<keyword evidence="10" id="KW-0175">Coiled coil</keyword>
<dbReference type="OrthoDB" id="9806954at2"/>
<dbReference type="Proteomes" id="UP000295718">
    <property type="component" value="Unassembled WGS sequence"/>
</dbReference>
<evidence type="ECO:0000256" key="8">
    <source>
        <dbReference type="ARBA" id="ARBA00033408"/>
    </source>
</evidence>
<feature type="domain" description="RecF/RecN/SMC N-terminal" evidence="11">
    <location>
        <begin position="4"/>
        <end position="513"/>
    </location>
</feature>
<evidence type="ECO:0000256" key="4">
    <source>
        <dbReference type="ARBA" id="ARBA00022741"/>
    </source>
</evidence>
<gene>
    <name evidence="12" type="ORF">EDD76_10623</name>
</gene>
<evidence type="ECO:0000256" key="1">
    <source>
        <dbReference type="ARBA" id="ARBA00003618"/>
    </source>
</evidence>
<organism evidence="12 13">
    <name type="scientific">Kineothrix alysoides</name>
    <dbReference type="NCBI Taxonomy" id="1469948"/>
    <lineage>
        <taxon>Bacteria</taxon>
        <taxon>Bacillati</taxon>
        <taxon>Bacillota</taxon>
        <taxon>Clostridia</taxon>
        <taxon>Lachnospirales</taxon>
        <taxon>Lachnospiraceae</taxon>
        <taxon>Kineothrix</taxon>
    </lineage>
</organism>
<dbReference type="PANTHER" id="PTHR11059">
    <property type="entry name" value="DNA REPAIR PROTEIN RECN"/>
    <property type="match status" value="1"/>
</dbReference>
<evidence type="ECO:0000259" key="11">
    <source>
        <dbReference type="Pfam" id="PF02463"/>
    </source>
</evidence>
<dbReference type="FunFam" id="3.40.50.300:FF:000356">
    <property type="entry name" value="DNA repair protein RecN"/>
    <property type="match status" value="1"/>
</dbReference>
<dbReference type="PANTHER" id="PTHR11059:SF0">
    <property type="entry name" value="DNA REPAIR PROTEIN RECN"/>
    <property type="match status" value="1"/>
</dbReference>
<sequence>MLASLHVKNLALIDEEEVCFEEGLNILTGETGAGKSIIIGSVNLALGAKADKDLIRTGAEYALIELTFRLDDGQKEELKKMDIFPEEDDMLLIQRKIMAGRSVCKVCGETVGTRQLQEIAGVLLDIHGQHEHQSLLQTKKHKEILDGYAGAALAKIKSEIREKYNNYQQVGRELKELNADETAREKEASLLRFEINEIEDASLSAGEDVLLEKQYRLMTNGRKIKEAVSCVYRLTGYDEEESAGENIGRALKEIKGVSNYDEALSDMEGQLQDIDGILNDFNRTIKDYLEDLEFDEEDFVHTESRLNLMNHLKSKYGNDIKEIFEYKEAGEEKLSVLENYEAYRSGKLTEYEKLKEELAALCQKASAVRKKYAKELTASLKKALLDLNFENVEFEIQVRPDSGNMTADGYDDVEFVISTNRGEAMKPLSQVASGGELSRIMLALKTVLADKDDIQTLIFDEIDTGISGKTAWKVSEKLGILGMSHQVICITHLPQIAARADVHFLIEKSEKGERTVTTINKIAGQDSLKELARMLGGDRLTEAALQNAKEMKDLARNTKQY</sequence>
<dbReference type="CDD" id="cd03241">
    <property type="entry name" value="ABC_RecN"/>
    <property type="match status" value="2"/>
</dbReference>
<protein>
    <recommendedName>
        <fullName evidence="3 9">DNA repair protein RecN</fullName>
    </recommendedName>
    <alternativeName>
        <fullName evidence="8 9">Recombination protein N</fullName>
    </alternativeName>
</protein>
<dbReference type="GO" id="GO:0006310">
    <property type="term" value="P:DNA recombination"/>
    <property type="evidence" value="ECO:0007669"/>
    <property type="project" value="InterPro"/>
</dbReference>
<evidence type="ECO:0000256" key="2">
    <source>
        <dbReference type="ARBA" id="ARBA00009441"/>
    </source>
</evidence>
<dbReference type="Pfam" id="PF02463">
    <property type="entry name" value="SMC_N"/>
    <property type="match status" value="1"/>
</dbReference>
<dbReference type="EMBL" id="SLUO01000006">
    <property type="protein sequence ID" value="TCL58371.1"/>
    <property type="molecule type" value="Genomic_DNA"/>
</dbReference>
<keyword evidence="6" id="KW-0067">ATP-binding</keyword>
<dbReference type="GO" id="GO:0009432">
    <property type="term" value="P:SOS response"/>
    <property type="evidence" value="ECO:0007669"/>
    <property type="project" value="TreeGrafter"/>
</dbReference>
<comment type="similarity">
    <text evidence="2 9">Belongs to the RecN family.</text>
</comment>
<proteinExistence type="inferred from homology"/>
<evidence type="ECO:0000313" key="12">
    <source>
        <dbReference type="EMBL" id="TCL58371.1"/>
    </source>
</evidence>
<evidence type="ECO:0000256" key="9">
    <source>
        <dbReference type="PIRNR" id="PIRNR003128"/>
    </source>
</evidence>
<evidence type="ECO:0000256" key="7">
    <source>
        <dbReference type="ARBA" id="ARBA00023204"/>
    </source>
</evidence>
<evidence type="ECO:0000256" key="5">
    <source>
        <dbReference type="ARBA" id="ARBA00022763"/>
    </source>
</evidence>
<keyword evidence="7 9" id="KW-0234">DNA repair</keyword>
<evidence type="ECO:0000256" key="6">
    <source>
        <dbReference type="ARBA" id="ARBA00022840"/>
    </source>
</evidence>
<accession>A0A4R1QZF8</accession>
<dbReference type="RefSeq" id="WP_031390182.1">
    <property type="nucleotide sequence ID" value="NZ_JPNB01000001.1"/>
</dbReference>
<reference evidence="12 13" key="1">
    <citation type="submission" date="2019-03" db="EMBL/GenBank/DDBJ databases">
        <title>Genomic Encyclopedia of Type Strains, Phase IV (KMG-IV): sequencing the most valuable type-strain genomes for metagenomic binning, comparative biology and taxonomic classification.</title>
        <authorList>
            <person name="Goeker M."/>
        </authorList>
    </citation>
    <scope>NUCLEOTIDE SEQUENCE [LARGE SCALE GENOMIC DNA]</scope>
    <source>
        <strain evidence="12 13">DSM 100556</strain>
    </source>
</reference>
<name>A0A4R1QZF8_9FIRM</name>
<dbReference type="InterPro" id="IPR004604">
    <property type="entry name" value="DNA_recomb/repair_RecN"/>
</dbReference>
<evidence type="ECO:0000256" key="3">
    <source>
        <dbReference type="ARBA" id="ARBA00021315"/>
    </source>
</evidence>
<dbReference type="AlphaFoldDB" id="A0A4R1QZF8"/>